<dbReference type="InterPro" id="IPR000873">
    <property type="entry name" value="AMP-dep_synth/lig_dom"/>
</dbReference>
<dbReference type="GO" id="GO:0044550">
    <property type="term" value="P:secondary metabolite biosynthetic process"/>
    <property type="evidence" value="ECO:0007669"/>
    <property type="project" value="UniProtKB-ARBA"/>
</dbReference>
<feature type="domain" description="Carrier" evidence="6">
    <location>
        <begin position="1586"/>
        <end position="1661"/>
    </location>
</feature>
<dbReference type="Gene3D" id="3.40.50.1820">
    <property type="entry name" value="alpha/beta hydrolase"/>
    <property type="match status" value="1"/>
</dbReference>
<name>A0AB37APG2_9BURK</name>
<evidence type="ECO:0000256" key="1">
    <source>
        <dbReference type="ARBA" id="ARBA00001957"/>
    </source>
</evidence>
<dbReference type="NCBIfam" id="TIGR01733">
    <property type="entry name" value="AA-adenyl-dom"/>
    <property type="match status" value="3"/>
</dbReference>
<dbReference type="InterPro" id="IPR036736">
    <property type="entry name" value="ACP-like_sf"/>
</dbReference>
<dbReference type="FunFam" id="3.40.50.980:FF:000001">
    <property type="entry name" value="Non-ribosomal peptide synthetase"/>
    <property type="match status" value="2"/>
</dbReference>
<dbReference type="InterPro" id="IPR006162">
    <property type="entry name" value="Ppantetheine_attach_site"/>
</dbReference>
<evidence type="ECO:0000313" key="7">
    <source>
        <dbReference type="EMBL" id="PRE42289.1"/>
    </source>
</evidence>
<dbReference type="GO" id="GO:0031177">
    <property type="term" value="F:phosphopantetheine binding"/>
    <property type="evidence" value="ECO:0007669"/>
    <property type="project" value="InterPro"/>
</dbReference>
<comment type="cofactor">
    <cofactor evidence="1">
        <name>pantetheine 4'-phosphate</name>
        <dbReference type="ChEBI" id="CHEBI:47942"/>
    </cofactor>
</comment>
<dbReference type="GO" id="GO:0016874">
    <property type="term" value="F:ligase activity"/>
    <property type="evidence" value="ECO:0007669"/>
    <property type="project" value="UniProtKB-KW"/>
</dbReference>
<dbReference type="InterPro" id="IPR025110">
    <property type="entry name" value="AMP-bd_C"/>
</dbReference>
<dbReference type="Pfam" id="PF00550">
    <property type="entry name" value="PP-binding"/>
    <property type="match status" value="3"/>
</dbReference>
<dbReference type="Gene3D" id="3.30.300.30">
    <property type="match status" value="3"/>
</dbReference>
<comment type="similarity">
    <text evidence="2">Belongs to the ATP-dependent AMP-binding enzyme family.</text>
</comment>
<dbReference type="InterPro" id="IPR001242">
    <property type="entry name" value="Condensation_dom"/>
</dbReference>
<dbReference type="InterPro" id="IPR020806">
    <property type="entry name" value="PKS_PP-bd"/>
</dbReference>
<dbReference type="SMART" id="SM00823">
    <property type="entry name" value="PKS_PP"/>
    <property type="match status" value="3"/>
</dbReference>
<dbReference type="PROSITE" id="PS00012">
    <property type="entry name" value="PHOSPHOPANTETHEINE"/>
    <property type="match status" value="2"/>
</dbReference>
<evidence type="ECO:0000256" key="4">
    <source>
        <dbReference type="ARBA" id="ARBA00022553"/>
    </source>
</evidence>
<gene>
    <name evidence="7" type="ORF">C6P99_24765</name>
</gene>
<sequence length="2717" mass="298928">MMSAFAKDTSPTLVTLFERQVARTPDATALIDGATEISFRELDAMVHHAAVQLRRAGIAPGDRVGHSFERSTAAIAALIAILKVGAAYMPIATDAPASRRDFLLHDSGAKAVVCGNDVVASLATCPVPVLPWTALMDAPHEPVEPLPEANVGPTSIAWVLYTSGSSGQPKGVLGTHRGCVTRIQALWTHQPFVPDERCFQHTAFTTVDSFWEILAPLCAGHALHVVGDGLIKDPERLLPHLAVLGIRRICMVPSLLALLVDLFPSLHAVVPDLKLWVVSGEPLSLDLCARFRTATRDARLFNQYGMTESCADVTSYDASEAGTAPISATFGTCLYAPIGRPFEGTETFVVDQQLNSVPDGVAGELCIVGECLSDGYLNRPELTQERFFTMPGEGARTARRALRTGDRVVRLPEGDLLYLGRIDSQINLRGYRIEPGEVEATIAAHEDVVQAAVVLQDFDALRKHLVAFVTLRPAGRVATQQDILAELKRHAEARLPAYMLPGTFVIVDAMPLTSSGKVDRQALASTCRAQRVGVGEVRAEQGTESQVAEVFATVLKLERVGATDNFFDIGGNSLIAMRAISVLRGRIGVNLPMSLVFENPTVRSLAKRIDEIQADDGNPVARITVRPPAAVPLMSFSQERLWFFEQLRPGTATYTISWNLRMRGALDRDALTRALDEIVRRHAVLRTHFSEHDGLGIQVVWDESGVVLDTQRVAECDLPQRLKACSNRSFDLENGPLHHFTLFELGPDDHCLSVAIHHAIFDGGSVQVMAEELCVLYTAFALGQASPLPPLAAQFMDYAHWQREWLDGEHTHNLLAYWREQLLGAPCALELPTDRPRPPVATYRGEHLSFSLPADTSHALRELARREGATLFMVLLAALNVVLSRWSGQRDIVVGSPISGRNEHETEPMIGFFVNTLALRTDLSGDPSFSALLQRVRQTALGAYAHQDLPFEKLVEALQPVRDLSRQAVFQVMLALHPEPAPLSMPKLQLDAWDGQSDSAKFDLTFELVDAASGIHGTLEFATDLWDDGTAKRFADHFENVLTAATRDPSIAISELTLMGEGETRSLLNAGSETCESYSQDQSIAARFEAQVALTPQAAALSVDGTTLSYAELDARASRLAAYLQDLGVEPDALVGLCVPRSLDMVVGLLAILKAGGAYVPIDPDYPADRITYMLTDSNAKVLITRSAIARRLPDSPAPRVLIDEDWPCIAASTGTTARKGLEAHHLAYVIYTSGTTGRPKGVMVQQRGLANLMQWFVHDIGIGADDAVLLVSSHSFDLTQKNIFGPLITGGVLHLAAEPFDPYAIVKQVQREAITFINCTPSAFYALIEANDGKQLRSLRRVMLGGEPIQLPKLMQLPEPRPQFINSYGPTECSDVDVFHLLSSELQRYRTGVPLGHAVRNTQLYVLDEHCRPVPQGVVGELYIAGVGVARGYLNRPDLTAERFVPNPFSHGARMYKTGDLVRWNADGILEYLGRIDHQVKLRGFRIETAEIEVALLECARVQQALVVACDDHRGQLHLVAYVVGDGSRHDESELRRHLEARLPKPMIPAAFMWLDQMPLSPNGKADRKALPAPALPSLQGAYVAPRSELEQSVAEIFADVLQLDRVGAEDDFFHLGGHSLLAMRVVARIRKALSRELPLRDLFENPTVALIAERLAPLAKCDIAAAPALRRSERVGPLPLSFAQERLWFLDRLGMGGITYNVPWVLRLDGAVDVRALELAIAEVLRRHEALRTRFADRSGKPEQIIDAPGPFSLPVQRLSPERLDESLQALAEQRFDLAIGPLCRFDLLQTGATTFHLSCVAHHIVCDGWSIDLMAEELCALYEAFVQGRPSPLRPMTAQYADYAIWQRAWLDEQRIHDQLVYWRKQLEGAPAALELPTDRPRPVEASYRGAFVPFSLPAETSQALHALAHREGVTLFMVLLAALNVVLSRWSGQTDIVVGSPIAGRTQRETEPMIGFFVNTLALRTDLSGDPSFSTLLQRVRRTALDAYAHQDLPFEKLVEALQPLRDLSRQAVFQVMLSLHTPKQSPAIPALALEATEGRTPTAKFDLSIEASLHQGVLHARLEYASDLFDHATMERLVGHFQRVLELAAEQPACPIGQLPMLSAAEREQQLVAWNATRTHYPDAHEALHHLFERQARSTPQAVALVHEGGQISYGELNGRANQLAHYLQALAIGTDTFVAVCTHRSPDMVVALLGILKAGAAYVPLDPSHPRQRLAYMLADTATPLLLTQQNLLEQLGDLALPALCLDGDAAVLDALPQHDPNLPTHPDQLAYCIYTSGSTGQPKGAMNSHRAIVNRLLWMQAQYQLDADDTVLQKTPYTFDVSVWEFFWPLMTGARLAIARPDGHKDPRYLAQAMRQYHVTTAHFVPAMLQAFLAQNQEALPALRRVFASGEALPASVARQFRQRHPKVALYNLYGPTEAAVDVSHWTCADDGDSVPIGYPVANTQLYLLDAALQPVPVGSTAEIYIAGVQLARGYLRRPDLTAERFVPNPYGDPGSRMYRTGDVGRYRPDGSIEYLGRTDHQVKLRGLRIELGEIENSLLGIPGVREAAVLVRHDRDHAQLVAYVSMREPAFGITELQNRLRVQLPDYMVPTAWVAMPALPLNANGKIDRKALPEPPVTRQDSAHAEPVSDTEKLIARIWSELFKVERIGLDDNFFALGGHSMLAVQTLWLVEQRAGVHIPIRDLFEAPTVLELASRIDKLRNVEASCDQ</sequence>
<dbReference type="NCBIfam" id="NF003417">
    <property type="entry name" value="PRK04813.1"/>
    <property type="match status" value="3"/>
</dbReference>
<dbReference type="PANTHER" id="PTHR45527:SF1">
    <property type="entry name" value="FATTY ACID SYNTHASE"/>
    <property type="match status" value="1"/>
</dbReference>
<dbReference type="GO" id="GO:0072330">
    <property type="term" value="P:monocarboxylic acid biosynthetic process"/>
    <property type="evidence" value="ECO:0007669"/>
    <property type="project" value="UniProtKB-ARBA"/>
</dbReference>
<dbReference type="FunFam" id="3.40.50.980:FF:000002">
    <property type="entry name" value="Enterobactin synthetase component F"/>
    <property type="match status" value="1"/>
</dbReference>
<dbReference type="InterPro" id="IPR009081">
    <property type="entry name" value="PP-bd_ACP"/>
</dbReference>
<dbReference type="SUPFAM" id="SSF56801">
    <property type="entry name" value="Acetyl-CoA synthetase-like"/>
    <property type="match status" value="3"/>
</dbReference>
<keyword evidence="4" id="KW-0597">Phosphoprotein</keyword>
<dbReference type="InterPro" id="IPR010071">
    <property type="entry name" value="AA_adenyl_dom"/>
</dbReference>
<dbReference type="PROSITE" id="PS00455">
    <property type="entry name" value="AMP_BINDING"/>
    <property type="match status" value="2"/>
</dbReference>
<dbReference type="PANTHER" id="PTHR45527">
    <property type="entry name" value="NONRIBOSOMAL PEPTIDE SYNTHETASE"/>
    <property type="match status" value="1"/>
</dbReference>
<keyword evidence="5" id="KW-0436">Ligase</keyword>
<dbReference type="FunFam" id="3.30.300.30:FF:000015">
    <property type="entry name" value="Nonribosomal peptide synthase SidD"/>
    <property type="match status" value="1"/>
</dbReference>
<dbReference type="Proteomes" id="UP000237811">
    <property type="component" value="Unassembled WGS sequence"/>
</dbReference>
<dbReference type="FunFam" id="3.30.300.30:FF:000010">
    <property type="entry name" value="Enterobactin synthetase component F"/>
    <property type="match status" value="2"/>
</dbReference>
<dbReference type="Gene3D" id="2.30.38.10">
    <property type="entry name" value="Luciferase, Domain 3"/>
    <property type="match status" value="2"/>
</dbReference>
<accession>A0AB37APG2</accession>
<dbReference type="Gene3D" id="3.30.559.30">
    <property type="entry name" value="Nonribosomal peptide synthetase, condensation domain"/>
    <property type="match status" value="2"/>
</dbReference>
<dbReference type="InterPro" id="IPR023213">
    <property type="entry name" value="CAT-like_dom_sf"/>
</dbReference>
<dbReference type="GO" id="GO:0043041">
    <property type="term" value="P:amino acid activation for nonribosomal peptide biosynthetic process"/>
    <property type="evidence" value="ECO:0007669"/>
    <property type="project" value="TreeGrafter"/>
</dbReference>
<dbReference type="FunFam" id="3.40.50.12780:FF:000012">
    <property type="entry name" value="Non-ribosomal peptide synthetase"/>
    <property type="match status" value="2"/>
</dbReference>
<dbReference type="InterPro" id="IPR020845">
    <property type="entry name" value="AMP-binding_CS"/>
</dbReference>
<dbReference type="Pfam" id="PF13193">
    <property type="entry name" value="AMP-binding_C"/>
    <property type="match status" value="3"/>
</dbReference>
<dbReference type="CDD" id="cd19531">
    <property type="entry name" value="LCL_NRPS-like"/>
    <property type="match status" value="2"/>
</dbReference>
<evidence type="ECO:0000256" key="3">
    <source>
        <dbReference type="ARBA" id="ARBA00022450"/>
    </source>
</evidence>
<dbReference type="PROSITE" id="PS50075">
    <property type="entry name" value="CARRIER"/>
    <property type="match status" value="3"/>
</dbReference>
<dbReference type="InterPro" id="IPR029058">
    <property type="entry name" value="AB_hydrolase_fold"/>
</dbReference>
<organism evidence="7 8">
    <name type="scientific">Burkholderia multivorans</name>
    <dbReference type="NCBI Taxonomy" id="87883"/>
    <lineage>
        <taxon>Bacteria</taxon>
        <taxon>Pseudomonadati</taxon>
        <taxon>Pseudomonadota</taxon>
        <taxon>Betaproteobacteria</taxon>
        <taxon>Burkholderiales</taxon>
        <taxon>Burkholderiaceae</taxon>
        <taxon>Burkholderia</taxon>
        <taxon>Burkholderia cepacia complex</taxon>
    </lineage>
</organism>
<dbReference type="InterPro" id="IPR042099">
    <property type="entry name" value="ANL_N_sf"/>
</dbReference>
<evidence type="ECO:0000256" key="5">
    <source>
        <dbReference type="ARBA" id="ARBA00022598"/>
    </source>
</evidence>
<dbReference type="CDD" id="cd17646">
    <property type="entry name" value="A_NRPS_AB3403-like"/>
    <property type="match status" value="1"/>
</dbReference>
<dbReference type="Gene3D" id="3.40.50.980">
    <property type="match status" value="4"/>
</dbReference>
<evidence type="ECO:0000259" key="6">
    <source>
        <dbReference type="PROSITE" id="PS50075"/>
    </source>
</evidence>
<dbReference type="Gene3D" id="1.10.1200.10">
    <property type="entry name" value="ACP-like"/>
    <property type="match status" value="2"/>
</dbReference>
<dbReference type="SUPFAM" id="SSF47336">
    <property type="entry name" value="ACP-like"/>
    <property type="match status" value="3"/>
</dbReference>
<dbReference type="Gene3D" id="3.30.559.10">
    <property type="entry name" value="Chloramphenicol acetyltransferase-like domain"/>
    <property type="match status" value="2"/>
</dbReference>
<dbReference type="InterPro" id="IPR045851">
    <property type="entry name" value="AMP-bd_C_sf"/>
</dbReference>
<reference evidence="7 8" key="1">
    <citation type="submission" date="2018-03" db="EMBL/GenBank/DDBJ databases">
        <authorList>
            <person name="Nguyen K."/>
            <person name="Fouts D."/>
            <person name="Sutton G."/>
        </authorList>
    </citation>
    <scope>NUCLEOTIDE SEQUENCE [LARGE SCALE GENOMIC DNA]</scope>
    <source>
        <strain evidence="7 8">AU14328</strain>
    </source>
</reference>
<dbReference type="FunFam" id="2.30.38.10:FF:000001">
    <property type="entry name" value="Non-ribosomal peptide synthetase PvdI"/>
    <property type="match status" value="2"/>
</dbReference>
<comment type="caution">
    <text evidence="7">The sequence shown here is derived from an EMBL/GenBank/DDBJ whole genome shotgun (WGS) entry which is preliminary data.</text>
</comment>
<dbReference type="CDD" id="cd05930">
    <property type="entry name" value="A_NRPS"/>
    <property type="match status" value="2"/>
</dbReference>
<dbReference type="FunFam" id="3.30.559.30:FF:000001">
    <property type="entry name" value="Non-ribosomal peptide synthetase"/>
    <property type="match status" value="2"/>
</dbReference>
<dbReference type="FunFam" id="1.10.1200.10:FF:000005">
    <property type="entry name" value="Nonribosomal peptide synthetase 1"/>
    <property type="match status" value="1"/>
</dbReference>
<protein>
    <recommendedName>
        <fullName evidence="6">Carrier domain-containing protein</fullName>
    </recommendedName>
</protein>
<dbReference type="GO" id="GO:0005829">
    <property type="term" value="C:cytosol"/>
    <property type="evidence" value="ECO:0007669"/>
    <property type="project" value="TreeGrafter"/>
</dbReference>
<keyword evidence="3" id="KW-0596">Phosphopantetheine</keyword>
<dbReference type="Pfam" id="PF00668">
    <property type="entry name" value="Condensation"/>
    <property type="match status" value="2"/>
</dbReference>
<dbReference type="Gene3D" id="3.40.50.12780">
    <property type="entry name" value="N-terminal domain of ligase-like"/>
    <property type="match status" value="1"/>
</dbReference>
<feature type="domain" description="Carrier" evidence="6">
    <location>
        <begin position="538"/>
        <end position="613"/>
    </location>
</feature>
<feature type="domain" description="Carrier" evidence="6">
    <location>
        <begin position="2634"/>
        <end position="2709"/>
    </location>
</feature>
<dbReference type="FunFam" id="1.10.1200.10:FF:000016">
    <property type="entry name" value="Non-ribosomal peptide synthase"/>
    <property type="match status" value="1"/>
</dbReference>
<dbReference type="Pfam" id="PF00501">
    <property type="entry name" value="AMP-binding"/>
    <property type="match status" value="3"/>
</dbReference>
<evidence type="ECO:0000313" key="8">
    <source>
        <dbReference type="Proteomes" id="UP000237811"/>
    </source>
</evidence>
<proteinExistence type="inferred from homology"/>
<dbReference type="SUPFAM" id="SSF52777">
    <property type="entry name" value="CoA-dependent acyltransferases"/>
    <property type="match status" value="4"/>
</dbReference>
<dbReference type="EMBL" id="PVFR01000076">
    <property type="protein sequence ID" value="PRE42289.1"/>
    <property type="molecule type" value="Genomic_DNA"/>
</dbReference>
<evidence type="ECO:0000256" key="2">
    <source>
        <dbReference type="ARBA" id="ARBA00006432"/>
    </source>
</evidence>